<feature type="region of interest" description="Disordered" evidence="1">
    <location>
        <begin position="1"/>
        <end position="21"/>
    </location>
</feature>
<evidence type="ECO:0000313" key="2">
    <source>
        <dbReference type="EMBL" id="MBE6501762.1"/>
    </source>
</evidence>
<protein>
    <submittedName>
        <fullName evidence="2">DUF552 domain-containing protein</fullName>
    </submittedName>
</protein>
<dbReference type="EMBL" id="SUTK01000017">
    <property type="protein sequence ID" value="MBE6501762.1"/>
    <property type="molecule type" value="Genomic_DNA"/>
</dbReference>
<dbReference type="Proteomes" id="UP000783037">
    <property type="component" value="Unassembled WGS sequence"/>
</dbReference>
<evidence type="ECO:0000256" key="1">
    <source>
        <dbReference type="SAM" id="MobiDB-lite"/>
    </source>
</evidence>
<gene>
    <name evidence="2" type="ORF">E7Z79_04910</name>
</gene>
<feature type="region of interest" description="Disordered" evidence="1">
    <location>
        <begin position="33"/>
        <end position="77"/>
    </location>
</feature>
<sequence>MSFTDDLKRSLGFEETESSGKWKEEFSNIVGSVRDAIAPKENHNAPQGHPQQQYRSTPKPQPDPVSPHPRPTPVYDDFDDFVIVPEQSYYEIVLIRPKSIDDINYIVDQVLEEKNPVIVDLSFLEKESAPNFKLAGDKINQMRSKYGAQALLLARSEDKHLIIISPKKVKVLNKG</sequence>
<name>A0A8T3V5C0_9EURY</name>
<accession>A0A8T3V5C0</accession>
<feature type="compositionally biased region" description="Pro residues" evidence="1">
    <location>
        <begin position="59"/>
        <end position="72"/>
    </location>
</feature>
<organism evidence="2 3">
    <name type="scientific">Methanobrevibacter thaueri</name>
    <dbReference type="NCBI Taxonomy" id="190975"/>
    <lineage>
        <taxon>Archaea</taxon>
        <taxon>Methanobacteriati</taxon>
        <taxon>Methanobacteriota</taxon>
        <taxon>Methanomada group</taxon>
        <taxon>Methanobacteria</taxon>
        <taxon>Methanobacteriales</taxon>
        <taxon>Methanobacteriaceae</taxon>
        <taxon>Methanobrevibacter</taxon>
    </lineage>
</organism>
<reference evidence="2" key="1">
    <citation type="submission" date="2019-04" db="EMBL/GenBank/DDBJ databases">
        <title>Evolution of Biomass-Degrading Anaerobic Consortia Revealed by Metagenomics.</title>
        <authorList>
            <person name="Peng X."/>
        </authorList>
    </citation>
    <scope>NUCLEOTIDE SEQUENCE</scope>
    <source>
        <strain evidence="2">SIG18</strain>
    </source>
</reference>
<dbReference type="InterPro" id="IPR038594">
    <property type="entry name" value="SepF-like_sf"/>
</dbReference>
<dbReference type="Pfam" id="PF04472">
    <property type="entry name" value="SepF"/>
    <property type="match status" value="1"/>
</dbReference>
<dbReference type="RefSeq" id="WP_303738865.1">
    <property type="nucleotide sequence ID" value="NZ_SUTK01000017.1"/>
</dbReference>
<dbReference type="Gene3D" id="3.30.110.150">
    <property type="entry name" value="SepF-like protein"/>
    <property type="match status" value="1"/>
</dbReference>
<dbReference type="AlphaFoldDB" id="A0A8T3V5C0"/>
<feature type="compositionally biased region" description="Polar residues" evidence="1">
    <location>
        <begin position="49"/>
        <end position="58"/>
    </location>
</feature>
<proteinExistence type="predicted"/>
<comment type="caution">
    <text evidence="2">The sequence shown here is derived from an EMBL/GenBank/DDBJ whole genome shotgun (WGS) entry which is preliminary data.</text>
</comment>
<evidence type="ECO:0000313" key="3">
    <source>
        <dbReference type="Proteomes" id="UP000783037"/>
    </source>
</evidence>
<dbReference type="InterPro" id="IPR007561">
    <property type="entry name" value="Cell_div_SepF/SepF-rel"/>
</dbReference>